<gene>
    <name evidence="2" type="ORF">U9M48_027677</name>
</gene>
<evidence type="ECO:0000313" key="3">
    <source>
        <dbReference type="Proteomes" id="UP001341281"/>
    </source>
</evidence>
<organism evidence="2 3">
    <name type="scientific">Paspalum notatum var. saurae</name>
    <dbReference type="NCBI Taxonomy" id="547442"/>
    <lineage>
        <taxon>Eukaryota</taxon>
        <taxon>Viridiplantae</taxon>
        <taxon>Streptophyta</taxon>
        <taxon>Embryophyta</taxon>
        <taxon>Tracheophyta</taxon>
        <taxon>Spermatophyta</taxon>
        <taxon>Magnoliopsida</taxon>
        <taxon>Liliopsida</taxon>
        <taxon>Poales</taxon>
        <taxon>Poaceae</taxon>
        <taxon>PACMAD clade</taxon>
        <taxon>Panicoideae</taxon>
        <taxon>Andropogonodae</taxon>
        <taxon>Paspaleae</taxon>
        <taxon>Paspalinae</taxon>
        <taxon>Paspalum</taxon>
    </lineage>
</organism>
<evidence type="ECO:0000256" key="1">
    <source>
        <dbReference type="SAM" id="MobiDB-lite"/>
    </source>
</evidence>
<proteinExistence type="predicted"/>
<accession>A0AAQ3TZB3</accession>
<name>A0AAQ3TZB3_PASNO</name>
<feature type="region of interest" description="Disordered" evidence="1">
    <location>
        <begin position="1"/>
        <end position="29"/>
    </location>
</feature>
<dbReference type="AlphaFoldDB" id="A0AAQ3TZB3"/>
<keyword evidence="3" id="KW-1185">Reference proteome</keyword>
<dbReference type="EMBL" id="CP144750">
    <property type="protein sequence ID" value="WVZ80180.1"/>
    <property type="molecule type" value="Genomic_DNA"/>
</dbReference>
<sequence>MTLSPMVGRPASEVGRPAPEVGRPWGPSPVGHGDLCTSLSGLSSFGMYWRGRGESSDAGVYVVVVSEVMETMALPLLCGEGGAMAEF</sequence>
<protein>
    <submittedName>
        <fullName evidence="2">Uncharacterized protein</fullName>
    </submittedName>
</protein>
<reference evidence="2 3" key="1">
    <citation type="submission" date="2024-02" db="EMBL/GenBank/DDBJ databases">
        <title>High-quality chromosome-scale genome assembly of Pensacola bahiagrass (Paspalum notatum Flugge var. saurae).</title>
        <authorList>
            <person name="Vega J.M."/>
            <person name="Podio M."/>
            <person name="Orjuela J."/>
            <person name="Siena L.A."/>
            <person name="Pessino S.C."/>
            <person name="Combes M.C."/>
            <person name="Mariac C."/>
            <person name="Albertini E."/>
            <person name="Pupilli F."/>
            <person name="Ortiz J.P.A."/>
            <person name="Leblanc O."/>
        </authorList>
    </citation>
    <scope>NUCLEOTIDE SEQUENCE [LARGE SCALE GENOMIC DNA]</scope>
    <source>
        <strain evidence="2">R1</strain>
        <tissue evidence="2">Leaf</tissue>
    </source>
</reference>
<dbReference type="Proteomes" id="UP001341281">
    <property type="component" value="Chromosome 06"/>
</dbReference>
<evidence type="ECO:0000313" key="2">
    <source>
        <dbReference type="EMBL" id="WVZ80180.1"/>
    </source>
</evidence>